<dbReference type="EMBL" id="PVYX01000001">
    <property type="protein sequence ID" value="PRX57919.1"/>
    <property type="molecule type" value="Genomic_DNA"/>
</dbReference>
<keyword evidence="1" id="KW-1133">Transmembrane helix</keyword>
<reference evidence="2 3" key="1">
    <citation type="submission" date="2018-03" db="EMBL/GenBank/DDBJ databases">
        <title>Genomic Encyclopedia of Archaeal and Bacterial Type Strains, Phase II (KMG-II): from individual species to whole genera.</title>
        <authorList>
            <person name="Goeker M."/>
        </authorList>
    </citation>
    <scope>NUCLEOTIDE SEQUENCE [LARGE SCALE GENOMIC DNA]</scope>
    <source>
        <strain evidence="2 3">DSM 25027</strain>
    </source>
</reference>
<comment type="caution">
    <text evidence="2">The sequence shown here is derived from an EMBL/GenBank/DDBJ whole genome shotgun (WGS) entry which is preliminary data.</text>
</comment>
<dbReference type="OrthoDB" id="1454756at2"/>
<evidence type="ECO:0000313" key="3">
    <source>
        <dbReference type="Proteomes" id="UP000237640"/>
    </source>
</evidence>
<dbReference type="RefSeq" id="WP_106144776.1">
    <property type="nucleotide sequence ID" value="NZ_PVYX01000001.1"/>
</dbReference>
<dbReference type="AlphaFoldDB" id="A0A2T0MK45"/>
<name>A0A2T0MK45_9FLAO</name>
<sequence length="69" mass="7977">METAILTFLIILQIYFLAGLAFGVYFILFAKRIDPLMGNSKKVIRLLLFPGVVATWPFLIKRLFQNKNE</sequence>
<evidence type="ECO:0000313" key="2">
    <source>
        <dbReference type="EMBL" id="PRX57919.1"/>
    </source>
</evidence>
<keyword evidence="1" id="KW-0472">Membrane</keyword>
<organism evidence="2 3">
    <name type="scientific">Flagellimonas meridianipacifica</name>
    <dbReference type="NCBI Taxonomy" id="1080225"/>
    <lineage>
        <taxon>Bacteria</taxon>
        <taxon>Pseudomonadati</taxon>
        <taxon>Bacteroidota</taxon>
        <taxon>Flavobacteriia</taxon>
        <taxon>Flavobacteriales</taxon>
        <taxon>Flavobacteriaceae</taxon>
        <taxon>Flagellimonas</taxon>
    </lineage>
</organism>
<keyword evidence="1" id="KW-0812">Transmembrane</keyword>
<evidence type="ECO:0000256" key="1">
    <source>
        <dbReference type="SAM" id="Phobius"/>
    </source>
</evidence>
<dbReference type="Proteomes" id="UP000237640">
    <property type="component" value="Unassembled WGS sequence"/>
</dbReference>
<accession>A0A2T0MK45</accession>
<protein>
    <submittedName>
        <fullName evidence="2">Uncharacterized protein</fullName>
    </submittedName>
</protein>
<keyword evidence="3" id="KW-1185">Reference proteome</keyword>
<proteinExistence type="predicted"/>
<feature type="transmembrane region" description="Helical" evidence="1">
    <location>
        <begin position="6"/>
        <end position="30"/>
    </location>
</feature>
<gene>
    <name evidence="2" type="ORF">CLV81_1933</name>
</gene>
<feature type="transmembrane region" description="Helical" evidence="1">
    <location>
        <begin position="42"/>
        <end position="60"/>
    </location>
</feature>